<dbReference type="GeneID" id="303190413"/>
<evidence type="ECO:0000313" key="2">
    <source>
        <dbReference type="EMBL" id="RCS70875.1"/>
    </source>
</evidence>
<feature type="transmembrane region" description="Helical" evidence="1">
    <location>
        <begin position="86"/>
        <end position="108"/>
    </location>
</feature>
<dbReference type="InterPro" id="IPR007059">
    <property type="entry name" value="DmsC"/>
</dbReference>
<keyword evidence="1" id="KW-1133">Transmembrane helix</keyword>
<comment type="caution">
    <text evidence="2">The sequence shown here is derived from an EMBL/GenBank/DDBJ whole genome shotgun (WGS) entry which is preliminary data.</text>
</comment>
<dbReference type="RefSeq" id="WP_086963012.1">
    <property type="nucleotide sequence ID" value="NZ_AP018681.1"/>
</dbReference>
<keyword evidence="1" id="KW-0812">Transmembrane</keyword>
<feature type="transmembrane region" description="Helical" evidence="1">
    <location>
        <begin position="6"/>
        <end position="25"/>
    </location>
</feature>
<protein>
    <submittedName>
        <fullName evidence="2">Dimethyl sulfoxide reductase</fullName>
    </submittedName>
</protein>
<accession>A0A368LJR2</accession>
<dbReference type="AlphaFoldDB" id="A0A368LJR2"/>
<feature type="transmembrane region" description="Helical" evidence="1">
    <location>
        <begin position="46"/>
        <end position="66"/>
    </location>
</feature>
<dbReference type="PANTHER" id="PTHR38095:SF2">
    <property type="entry name" value="ANAEROBIC DIMETHYL SULFOXIDE REDUCTASE CHAIN C"/>
    <property type="match status" value="1"/>
</dbReference>
<dbReference type="GO" id="GO:0009389">
    <property type="term" value="F:dimethyl sulfoxide reductase activity"/>
    <property type="evidence" value="ECO:0007669"/>
    <property type="project" value="TreeGrafter"/>
</dbReference>
<dbReference type="GO" id="GO:0019645">
    <property type="term" value="P:anaerobic electron transport chain"/>
    <property type="evidence" value="ECO:0007669"/>
    <property type="project" value="InterPro"/>
</dbReference>
<dbReference type="Pfam" id="PF04976">
    <property type="entry name" value="DmsC"/>
    <property type="match status" value="1"/>
</dbReference>
<proteinExistence type="predicted"/>
<dbReference type="OrthoDB" id="4394845at2"/>
<dbReference type="GO" id="GO:0005886">
    <property type="term" value="C:plasma membrane"/>
    <property type="evidence" value="ECO:0007669"/>
    <property type="project" value="TreeGrafter"/>
</dbReference>
<dbReference type="PANTHER" id="PTHR38095">
    <property type="entry name" value="ANAEROBIC DIMETHYL SULFOXIDE REDUCTASE CHAIN YNFH"/>
    <property type="match status" value="1"/>
</dbReference>
<keyword evidence="1" id="KW-0472">Membrane</keyword>
<feature type="transmembrane region" description="Helical" evidence="1">
    <location>
        <begin position="258"/>
        <end position="277"/>
    </location>
</feature>
<feature type="transmembrane region" description="Helical" evidence="1">
    <location>
        <begin position="226"/>
        <end position="246"/>
    </location>
</feature>
<keyword evidence="3" id="KW-1185">Reference proteome</keyword>
<dbReference type="EMBL" id="QPGL01000002">
    <property type="protein sequence ID" value="RCS70875.1"/>
    <property type="molecule type" value="Genomic_DNA"/>
</dbReference>
<name>A0A368LJR2_9VIBR</name>
<organism evidence="2 3">
    <name type="scientific">Vibrio casei</name>
    <dbReference type="NCBI Taxonomy" id="673372"/>
    <lineage>
        <taxon>Bacteria</taxon>
        <taxon>Pseudomonadati</taxon>
        <taxon>Pseudomonadota</taxon>
        <taxon>Gammaproteobacteria</taxon>
        <taxon>Vibrionales</taxon>
        <taxon>Vibrionaceae</taxon>
        <taxon>Vibrio</taxon>
    </lineage>
</organism>
<feature type="transmembrane region" description="Helical" evidence="1">
    <location>
        <begin position="157"/>
        <end position="176"/>
    </location>
</feature>
<sequence>MNFLEFPLVIFTVLAQCAVGAYLVIATRMTCVKEESQLTDLAVKSLFFVLGFMAIGFAASTAHLGSPLRAFNSFNRVGASGLSNEILSGSIFFAFAGIYWLTEVLAMIGKSVVGKGVRTAWRYLGVVSGVIFMVAMIKVYLINTVPLWDNIFTPIEFTFTVITAGLLFGYVLLNAFNGSSVTSNKRMAGIGVLLIAIHFIVMIARILDFSGVVTSIHQGITVLDEYSSMIMTQCVLMLVAAILWAVSAHQTSNKVRFYSILALFAMIAAEIFGRGVFYGMHFTFGLI</sequence>
<feature type="transmembrane region" description="Helical" evidence="1">
    <location>
        <begin position="120"/>
        <end position="142"/>
    </location>
</feature>
<evidence type="ECO:0000256" key="1">
    <source>
        <dbReference type="SAM" id="Phobius"/>
    </source>
</evidence>
<gene>
    <name evidence="2" type="ORF">CIK83_15930</name>
</gene>
<feature type="transmembrane region" description="Helical" evidence="1">
    <location>
        <begin position="188"/>
        <end position="206"/>
    </location>
</feature>
<reference evidence="2 3" key="1">
    <citation type="journal article" date="2017" name="Elife">
        <title>Extensive horizontal gene transfer in cheese-associated bacteria.</title>
        <authorList>
            <person name="Bonham K.S."/>
            <person name="Wolfe B.E."/>
            <person name="Dutton R.J."/>
        </authorList>
    </citation>
    <scope>NUCLEOTIDE SEQUENCE [LARGE SCALE GENOMIC DNA]</scope>
    <source>
        <strain evidence="2 3">JB196</strain>
    </source>
</reference>
<dbReference type="GO" id="GO:0009390">
    <property type="term" value="C:dimethyl sulfoxide reductase complex"/>
    <property type="evidence" value="ECO:0007669"/>
    <property type="project" value="TreeGrafter"/>
</dbReference>
<evidence type="ECO:0000313" key="3">
    <source>
        <dbReference type="Proteomes" id="UP000252479"/>
    </source>
</evidence>
<dbReference type="Proteomes" id="UP000252479">
    <property type="component" value="Unassembled WGS sequence"/>
</dbReference>